<evidence type="ECO:0000313" key="6">
    <source>
        <dbReference type="Proteomes" id="UP000237144"/>
    </source>
</evidence>
<dbReference type="InterPro" id="IPR012677">
    <property type="entry name" value="Nucleotide-bd_a/b_plait_sf"/>
</dbReference>
<name>A0A2S5B2K3_9BASI</name>
<evidence type="ECO:0000256" key="3">
    <source>
        <dbReference type="SAM" id="MobiDB-lite"/>
    </source>
</evidence>
<dbReference type="SMART" id="SM00360">
    <property type="entry name" value="RRM"/>
    <property type="match status" value="2"/>
</dbReference>
<dbReference type="PANTHER" id="PTHR23003">
    <property type="entry name" value="RNA RECOGNITION MOTIF RRM DOMAIN CONTAINING PROTEIN"/>
    <property type="match status" value="1"/>
</dbReference>
<evidence type="ECO:0000313" key="5">
    <source>
        <dbReference type="EMBL" id="POY71000.1"/>
    </source>
</evidence>
<dbReference type="Pfam" id="PF00076">
    <property type="entry name" value="RRM_1"/>
    <property type="match status" value="2"/>
</dbReference>
<sequence length="719" mass="78002">MDEPVASTSRAVAQDDETPMIPDEDEQQINVSDLFSAEDLIDRLVGAVSKGDVAACLFYIRQLELRKALDRVNEPHSSTNQTALVAAASKEPTRAAQLLVRILARKGAKLPAPNEKATWLTEVQTWAITLMEGPIAAESEEENEVRMLLDLDYDAAQDWQMKHLPPPDQSEDGLEDYGGYTSDDIGGGRAASVPLDDAVARYQRSQRALTADLAAATDRPLSPINGKAPPRTGKAPARQAASQPPDGVIDLTESRSPSPRPKEEEVDAALPNGSPNGRKRPRARSPAAEQAREPRLPEARAHLHVGSLPEDFRQDELTALFNGVPGVLEVELHQNSNNAPFGYVSLASLATAQHAYALKHNTPPRPGAARNLELKIYSADGTPLDPHRQVEPVVNNVYGGAPGAPPPRAFNNYGGILGGPAQFRAPRPRVPFIFTAAELARRVYLGCLRYGISEGEVAALFHERAGVVAKVLRVMNAPDGSHAFGFVQLPDAITADHAIKVLHGTVSDGHLLQVEHVNELGHRWLWSLSLHGLPLRWDYRDVSDFLISTIGSFAGLIVRHSPAYSADRTAPELFVRVELRYETELKWAFNELNGLMVDRQPVRAHIEQARVRREVENELAFQQLAQGVANGQQLDQPMAARRNHLSPTPMSSVHGGASSHVGYDPRNPSGANGNGGATPLAGRPHPPPPPPPAPAKATAVLADEDAMNPFSPKWLMSNR</sequence>
<dbReference type="AlphaFoldDB" id="A0A2S5B2K3"/>
<comment type="caution">
    <text evidence="5">The sequence shown here is derived from an EMBL/GenBank/DDBJ whole genome shotgun (WGS) entry which is preliminary data.</text>
</comment>
<reference evidence="5 6" key="1">
    <citation type="journal article" date="2018" name="Front. Microbiol.">
        <title>Prospects for Fungal Bioremediation of Acidic Radioactive Waste Sites: Characterization and Genome Sequence of Rhodotorula taiwanensis MD1149.</title>
        <authorList>
            <person name="Tkavc R."/>
            <person name="Matrosova V.Y."/>
            <person name="Grichenko O.E."/>
            <person name="Gostincar C."/>
            <person name="Volpe R.P."/>
            <person name="Klimenkova P."/>
            <person name="Gaidamakova E.K."/>
            <person name="Zhou C.E."/>
            <person name="Stewart B.J."/>
            <person name="Lyman M.G."/>
            <person name="Malfatti S.A."/>
            <person name="Rubinfeld B."/>
            <person name="Courtot M."/>
            <person name="Singh J."/>
            <person name="Dalgard C.L."/>
            <person name="Hamilton T."/>
            <person name="Frey K.G."/>
            <person name="Gunde-Cimerman N."/>
            <person name="Dugan L."/>
            <person name="Daly M.J."/>
        </authorList>
    </citation>
    <scope>NUCLEOTIDE SEQUENCE [LARGE SCALE GENOMIC DNA]</scope>
    <source>
        <strain evidence="5 6">MD1149</strain>
    </source>
</reference>
<dbReference type="GO" id="GO:0005737">
    <property type="term" value="C:cytoplasm"/>
    <property type="evidence" value="ECO:0007669"/>
    <property type="project" value="TreeGrafter"/>
</dbReference>
<feature type="compositionally biased region" description="Acidic residues" evidence="3">
    <location>
        <begin position="14"/>
        <end position="25"/>
    </location>
</feature>
<keyword evidence="1 2" id="KW-0694">RNA-binding</keyword>
<proteinExistence type="predicted"/>
<feature type="compositionally biased region" description="Low complexity" evidence="3">
    <location>
        <begin position="651"/>
        <end position="662"/>
    </location>
</feature>
<feature type="region of interest" description="Disordered" evidence="3">
    <location>
        <begin position="1"/>
        <end position="25"/>
    </location>
</feature>
<feature type="compositionally biased region" description="Polar residues" evidence="3">
    <location>
        <begin position="1"/>
        <end position="11"/>
    </location>
</feature>
<dbReference type="STRING" id="741276.A0A2S5B2K3"/>
<gene>
    <name evidence="5" type="ORF">BMF94_5925</name>
</gene>
<feature type="region of interest" description="Disordered" evidence="3">
    <location>
        <begin position="161"/>
        <end position="189"/>
    </location>
</feature>
<evidence type="ECO:0000259" key="4">
    <source>
        <dbReference type="PROSITE" id="PS50102"/>
    </source>
</evidence>
<evidence type="ECO:0000256" key="2">
    <source>
        <dbReference type="PROSITE-ProRule" id="PRU00176"/>
    </source>
</evidence>
<dbReference type="OrthoDB" id="79941at2759"/>
<feature type="compositionally biased region" description="Basic and acidic residues" evidence="3">
    <location>
        <begin position="290"/>
        <end position="300"/>
    </location>
</feature>
<accession>A0A2S5B2K3</accession>
<evidence type="ECO:0000256" key="1">
    <source>
        <dbReference type="ARBA" id="ARBA00022884"/>
    </source>
</evidence>
<dbReference type="InterPro" id="IPR035979">
    <property type="entry name" value="RBD_domain_sf"/>
</dbReference>
<dbReference type="PROSITE" id="PS50102">
    <property type="entry name" value="RRM"/>
    <property type="match status" value="2"/>
</dbReference>
<dbReference type="GO" id="GO:0005634">
    <property type="term" value="C:nucleus"/>
    <property type="evidence" value="ECO:0007669"/>
    <property type="project" value="TreeGrafter"/>
</dbReference>
<organism evidence="5 6">
    <name type="scientific">Rhodotorula taiwanensis</name>
    <dbReference type="NCBI Taxonomy" id="741276"/>
    <lineage>
        <taxon>Eukaryota</taxon>
        <taxon>Fungi</taxon>
        <taxon>Dikarya</taxon>
        <taxon>Basidiomycota</taxon>
        <taxon>Pucciniomycotina</taxon>
        <taxon>Microbotryomycetes</taxon>
        <taxon>Sporidiobolales</taxon>
        <taxon>Sporidiobolaceae</taxon>
        <taxon>Rhodotorula</taxon>
    </lineage>
</organism>
<keyword evidence="6" id="KW-1185">Reference proteome</keyword>
<feature type="region of interest" description="Disordered" evidence="3">
    <location>
        <begin position="213"/>
        <end position="300"/>
    </location>
</feature>
<feature type="region of interest" description="Disordered" evidence="3">
    <location>
        <begin position="642"/>
        <end position="719"/>
    </location>
</feature>
<feature type="compositionally biased region" description="Pro residues" evidence="3">
    <location>
        <begin position="684"/>
        <end position="694"/>
    </location>
</feature>
<feature type="domain" description="RRM" evidence="4">
    <location>
        <begin position="301"/>
        <end position="379"/>
    </location>
</feature>
<dbReference type="InterPro" id="IPR000504">
    <property type="entry name" value="RRM_dom"/>
</dbReference>
<dbReference type="Proteomes" id="UP000237144">
    <property type="component" value="Unassembled WGS sequence"/>
</dbReference>
<dbReference type="InterPro" id="IPR050374">
    <property type="entry name" value="RRT5_SRSF_SR"/>
</dbReference>
<feature type="domain" description="RRM" evidence="4">
    <location>
        <begin position="441"/>
        <end position="519"/>
    </location>
</feature>
<dbReference type="EMBL" id="PJQD01000088">
    <property type="protein sequence ID" value="POY71000.1"/>
    <property type="molecule type" value="Genomic_DNA"/>
</dbReference>
<dbReference type="GO" id="GO:0003729">
    <property type="term" value="F:mRNA binding"/>
    <property type="evidence" value="ECO:0007669"/>
    <property type="project" value="TreeGrafter"/>
</dbReference>
<dbReference type="SUPFAM" id="SSF54928">
    <property type="entry name" value="RNA-binding domain, RBD"/>
    <property type="match status" value="2"/>
</dbReference>
<dbReference type="Gene3D" id="3.30.70.330">
    <property type="match status" value="2"/>
</dbReference>
<protein>
    <recommendedName>
        <fullName evidence="4">RRM domain-containing protein</fullName>
    </recommendedName>
</protein>
<dbReference type="CDD" id="cd00590">
    <property type="entry name" value="RRM_SF"/>
    <property type="match status" value="1"/>
</dbReference>